<evidence type="ECO:0000256" key="3">
    <source>
        <dbReference type="ARBA" id="ARBA00022801"/>
    </source>
</evidence>
<dbReference type="KEGG" id="sliu:111362984"/>
<dbReference type="OrthoDB" id="10002959at2759"/>
<dbReference type="InterPro" id="IPR050430">
    <property type="entry name" value="Peptidase_S1"/>
</dbReference>
<dbReference type="Proteomes" id="UP000301870">
    <property type="component" value="Unplaced"/>
</dbReference>
<dbReference type="PRINTS" id="PR00722">
    <property type="entry name" value="CHYMOTRYPSIN"/>
</dbReference>
<organism evidence="8 9">
    <name type="scientific">Spodoptera litura</name>
    <name type="common">Asian cotton leafworm</name>
    <dbReference type="NCBI Taxonomy" id="69820"/>
    <lineage>
        <taxon>Eukaryota</taxon>
        <taxon>Metazoa</taxon>
        <taxon>Ecdysozoa</taxon>
        <taxon>Arthropoda</taxon>
        <taxon>Hexapoda</taxon>
        <taxon>Insecta</taxon>
        <taxon>Pterygota</taxon>
        <taxon>Neoptera</taxon>
        <taxon>Endopterygota</taxon>
        <taxon>Lepidoptera</taxon>
        <taxon>Glossata</taxon>
        <taxon>Ditrysia</taxon>
        <taxon>Noctuoidea</taxon>
        <taxon>Noctuidae</taxon>
        <taxon>Amphipyrinae</taxon>
        <taxon>Spodoptera</taxon>
    </lineage>
</organism>
<evidence type="ECO:0000313" key="8">
    <source>
        <dbReference type="Proteomes" id="UP000301870"/>
    </source>
</evidence>
<dbReference type="CDD" id="cd00190">
    <property type="entry name" value="Tryp_SPc"/>
    <property type="match status" value="1"/>
</dbReference>
<dbReference type="RefSeq" id="XP_022835531.1">
    <property type="nucleotide sequence ID" value="XM_022979763.1"/>
</dbReference>
<dbReference type="InterPro" id="IPR001314">
    <property type="entry name" value="Peptidase_S1A"/>
</dbReference>
<dbReference type="PANTHER" id="PTHR24276">
    <property type="entry name" value="POLYSERASE-RELATED"/>
    <property type="match status" value="1"/>
</dbReference>
<evidence type="ECO:0000313" key="9">
    <source>
        <dbReference type="RefSeq" id="XP_022835531.1"/>
    </source>
</evidence>
<dbReference type="SUPFAM" id="SSF50494">
    <property type="entry name" value="Trypsin-like serine proteases"/>
    <property type="match status" value="1"/>
</dbReference>
<dbReference type="Gene3D" id="2.40.10.10">
    <property type="entry name" value="Trypsin-like serine proteases"/>
    <property type="match status" value="1"/>
</dbReference>
<gene>
    <name evidence="9" type="primary">LOC111362984</name>
</gene>
<dbReference type="PANTHER" id="PTHR24276:SF91">
    <property type="entry name" value="AT26814P-RELATED"/>
    <property type="match status" value="1"/>
</dbReference>
<reference evidence="9" key="1">
    <citation type="submission" date="2025-08" db="UniProtKB">
        <authorList>
            <consortium name="RefSeq"/>
        </authorList>
    </citation>
    <scope>IDENTIFICATION</scope>
    <source>
        <strain evidence="9">Ishihara</strain>
        <tissue evidence="9">Whole body</tissue>
    </source>
</reference>
<dbReference type="AlphaFoldDB" id="A0A9J7EU99"/>
<evidence type="ECO:0000256" key="4">
    <source>
        <dbReference type="ARBA" id="ARBA00022825"/>
    </source>
</evidence>
<keyword evidence="8" id="KW-1185">Reference proteome</keyword>
<protein>
    <submittedName>
        <fullName evidence="9">Trypsin, alkaline B-like</fullName>
    </submittedName>
</protein>
<proteinExistence type="inferred from homology"/>
<dbReference type="FunFam" id="2.40.10.10:FF:000034">
    <property type="entry name" value="Eupolytin"/>
    <property type="match status" value="1"/>
</dbReference>
<dbReference type="GeneID" id="111362984"/>
<sequence>MGCTVPKPNPVEHRATKKVYYFSGHAEEKYYITPVELPKASNNRIIGGAPTTIEQYPFVVQIYLQRTFRCGGSLLTNTHVMSAAHCFVYSSGFYINPAAFTINIGSTHIYSEGTTHLVSAIRVHENYVSPASDNDIAVLLLRTAVTLSSTVTTAHIPVQGASVPENATVIAVGWGTTNVNSKIPSGVLNEVAIIKINRRICRKNFLELQAVTGITRQITNNMICAGILEVGGKDACLGDSGGPLLYGGVVVGVTSWGTGCAEAYYPGVFTKVSSYTSWINDTINRYNGANSLISCRVILAIPFLCFILSQLTNFF</sequence>
<dbReference type="PROSITE" id="PS00134">
    <property type="entry name" value="TRYPSIN_HIS"/>
    <property type="match status" value="1"/>
</dbReference>
<dbReference type="InterPro" id="IPR001254">
    <property type="entry name" value="Trypsin_dom"/>
</dbReference>
<dbReference type="InterPro" id="IPR033116">
    <property type="entry name" value="TRYPSIN_SER"/>
</dbReference>
<dbReference type="Pfam" id="PF00089">
    <property type="entry name" value="Trypsin"/>
    <property type="match status" value="1"/>
</dbReference>
<dbReference type="PROSITE" id="PS00135">
    <property type="entry name" value="TRYPSIN_SER"/>
    <property type="match status" value="1"/>
</dbReference>
<dbReference type="InterPro" id="IPR009003">
    <property type="entry name" value="Peptidase_S1_PA"/>
</dbReference>
<keyword evidence="5" id="KW-1015">Disulfide bond</keyword>
<name>A0A9J7EU99_SPOLT</name>
<keyword evidence="2 6" id="KW-0645">Protease</keyword>
<dbReference type="InterPro" id="IPR043504">
    <property type="entry name" value="Peptidase_S1_PA_chymotrypsin"/>
</dbReference>
<accession>A0A9J7EU99</accession>
<comment type="similarity">
    <text evidence="1">Belongs to the peptidase S1 family.</text>
</comment>
<dbReference type="InterPro" id="IPR018114">
    <property type="entry name" value="TRYPSIN_HIS"/>
</dbReference>
<dbReference type="GO" id="GO:0004252">
    <property type="term" value="F:serine-type endopeptidase activity"/>
    <property type="evidence" value="ECO:0007669"/>
    <property type="project" value="InterPro"/>
</dbReference>
<evidence type="ECO:0000259" key="7">
    <source>
        <dbReference type="PROSITE" id="PS50240"/>
    </source>
</evidence>
<feature type="domain" description="Peptidase S1" evidence="7">
    <location>
        <begin position="45"/>
        <end position="284"/>
    </location>
</feature>
<dbReference type="GO" id="GO:0006508">
    <property type="term" value="P:proteolysis"/>
    <property type="evidence" value="ECO:0007669"/>
    <property type="project" value="UniProtKB-KW"/>
</dbReference>
<evidence type="ECO:0000256" key="5">
    <source>
        <dbReference type="ARBA" id="ARBA00023157"/>
    </source>
</evidence>
<dbReference type="SMART" id="SM00020">
    <property type="entry name" value="Tryp_SPc"/>
    <property type="match status" value="1"/>
</dbReference>
<keyword evidence="4 6" id="KW-0720">Serine protease</keyword>
<evidence type="ECO:0000256" key="6">
    <source>
        <dbReference type="RuleBase" id="RU363034"/>
    </source>
</evidence>
<dbReference type="PROSITE" id="PS50240">
    <property type="entry name" value="TRYPSIN_DOM"/>
    <property type="match status" value="1"/>
</dbReference>
<evidence type="ECO:0000256" key="2">
    <source>
        <dbReference type="ARBA" id="ARBA00022670"/>
    </source>
</evidence>
<evidence type="ECO:0000256" key="1">
    <source>
        <dbReference type="ARBA" id="ARBA00007664"/>
    </source>
</evidence>
<keyword evidence="3 6" id="KW-0378">Hydrolase</keyword>